<feature type="compositionally biased region" description="Basic and acidic residues" evidence="1">
    <location>
        <begin position="167"/>
        <end position="176"/>
    </location>
</feature>
<proteinExistence type="predicted"/>
<feature type="compositionally biased region" description="Basic residues" evidence="1">
    <location>
        <begin position="113"/>
        <end position="128"/>
    </location>
</feature>
<reference evidence="2" key="1">
    <citation type="journal article" date="2020" name="Stud. Mycol.">
        <title>101 Dothideomycetes genomes: a test case for predicting lifestyles and emergence of pathogens.</title>
        <authorList>
            <person name="Haridas S."/>
            <person name="Albert R."/>
            <person name="Binder M."/>
            <person name="Bloem J."/>
            <person name="Labutti K."/>
            <person name="Salamov A."/>
            <person name="Andreopoulos B."/>
            <person name="Baker S."/>
            <person name="Barry K."/>
            <person name="Bills G."/>
            <person name="Bluhm B."/>
            <person name="Cannon C."/>
            <person name="Castanera R."/>
            <person name="Culley D."/>
            <person name="Daum C."/>
            <person name="Ezra D."/>
            <person name="Gonzalez J."/>
            <person name="Henrissat B."/>
            <person name="Kuo A."/>
            <person name="Liang C."/>
            <person name="Lipzen A."/>
            <person name="Lutzoni F."/>
            <person name="Magnuson J."/>
            <person name="Mondo S."/>
            <person name="Nolan M."/>
            <person name="Ohm R."/>
            <person name="Pangilinan J."/>
            <person name="Park H.-J."/>
            <person name="Ramirez L."/>
            <person name="Alfaro M."/>
            <person name="Sun H."/>
            <person name="Tritt A."/>
            <person name="Yoshinaga Y."/>
            <person name="Zwiers L.-H."/>
            <person name="Turgeon B."/>
            <person name="Goodwin S."/>
            <person name="Spatafora J."/>
            <person name="Crous P."/>
            <person name="Grigoriev I."/>
        </authorList>
    </citation>
    <scope>NUCLEOTIDE SEQUENCE</scope>
    <source>
        <strain evidence="2">CBS 113818</strain>
    </source>
</reference>
<keyword evidence="3" id="KW-1185">Reference proteome</keyword>
<feature type="compositionally biased region" description="Basic and acidic residues" evidence="1">
    <location>
        <begin position="420"/>
        <end position="461"/>
    </location>
</feature>
<feature type="compositionally biased region" description="Basic and acidic residues" evidence="1">
    <location>
        <begin position="97"/>
        <end position="112"/>
    </location>
</feature>
<accession>A0A6A7AB72</accession>
<protein>
    <submittedName>
        <fullName evidence="2">Uncharacterized protein</fullName>
    </submittedName>
</protein>
<dbReference type="EMBL" id="MU006220">
    <property type="protein sequence ID" value="KAF2829978.1"/>
    <property type="molecule type" value="Genomic_DNA"/>
</dbReference>
<dbReference type="Proteomes" id="UP000799424">
    <property type="component" value="Unassembled WGS sequence"/>
</dbReference>
<feature type="compositionally biased region" description="Basic residues" evidence="1">
    <location>
        <begin position="144"/>
        <end position="155"/>
    </location>
</feature>
<gene>
    <name evidence="2" type="ORF">CC86DRAFT_379467</name>
</gene>
<evidence type="ECO:0000313" key="3">
    <source>
        <dbReference type="Proteomes" id="UP000799424"/>
    </source>
</evidence>
<sequence length="527" mass="59958">MVNFSKKIFDDWYYEARNNPKEPQNSKKAWLYAGQKYIDFVYFENDMKSNDYDQKQLAKLMYIQYKSLLDDGNDDVTALRKTCSKYTNIVVDGKSHKYGTIDDAPHGPEIKKNKPQTKKVSRQFKKPGHGSVYETSRHAEARSRSRTQARNKPRYASRSSSYEEDMEPRSRTHADPDVVDDIMSRNYLKTSAPSVIPQQHPTQLPFQAIPAPIYGLYGASTPGTILQQFNGHFHHTLPAPQIMPMPVSIPAYGYAKPQLRCQVTPQDRAALGRTQPKYSNRPDLLLQDVGSRQDRGDFVDGLVNDDLEKETARGTGFNWRTYRTYGVTLDKRAQNELPKKMRQIYQDCLDYPADCPCIGAWAAATGECDEAVAIAVVARIQRTDGAHDTSYRKYADDVHGSYHEPEKRKAKGASRSQPKARGERHSGHTMDQHPASPHERETRRADVRARTHTRVGSESDPRIYGSLYKEDMDRRKGRSGQYVPAYGSKPPYPNDYYHQPAFGYQPQVPTSSYIGPVTGYSTRHSQP</sequence>
<evidence type="ECO:0000313" key="2">
    <source>
        <dbReference type="EMBL" id="KAF2829978.1"/>
    </source>
</evidence>
<feature type="compositionally biased region" description="Basic and acidic residues" evidence="1">
    <location>
        <begin position="394"/>
        <end position="407"/>
    </location>
</feature>
<name>A0A6A7AB72_9PLEO</name>
<dbReference type="AlphaFoldDB" id="A0A6A7AB72"/>
<organism evidence="2 3">
    <name type="scientific">Ophiobolus disseminans</name>
    <dbReference type="NCBI Taxonomy" id="1469910"/>
    <lineage>
        <taxon>Eukaryota</taxon>
        <taxon>Fungi</taxon>
        <taxon>Dikarya</taxon>
        <taxon>Ascomycota</taxon>
        <taxon>Pezizomycotina</taxon>
        <taxon>Dothideomycetes</taxon>
        <taxon>Pleosporomycetidae</taxon>
        <taxon>Pleosporales</taxon>
        <taxon>Pleosporineae</taxon>
        <taxon>Phaeosphaeriaceae</taxon>
        <taxon>Ophiobolus</taxon>
    </lineage>
</organism>
<feature type="region of interest" description="Disordered" evidence="1">
    <location>
        <begin position="394"/>
        <end position="491"/>
    </location>
</feature>
<feature type="region of interest" description="Disordered" evidence="1">
    <location>
        <begin position="97"/>
        <end position="179"/>
    </location>
</feature>
<evidence type="ECO:0000256" key="1">
    <source>
        <dbReference type="SAM" id="MobiDB-lite"/>
    </source>
</evidence>